<keyword evidence="1" id="KW-1133">Transmembrane helix</keyword>
<dbReference type="Pfam" id="PF03857">
    <property type="entry name" value="Colicin_im"/>
    <property type="match status" value="1"/>
</dbReference>
<dbReference type="GO" id="GO:0030153">
    <property type="term" value="P:bacteriocin immunity"/>
    <property type="evidence" value="ECO:0007669"/>
    <property type="project" value="InterPro"/>
</dbReference>
<reference evidence="2" key="2">
    <citation type="submission" date="2015-03" db="EMBL/GenBank/DDBJ databases">
        <authorList>
            <person name="Welte C."/>
            <person name="de Graaf R."/>
            <person name="van den Bosch T.J.M."/>
            <person name="Op den Camp H."/>
            <person name="van Dam N."/>
            <person name="Jetten M."/>
        </authorList>
    </citation>
    <scope>NUCLEOTIDE SEQUENCE</scope>
    <source>
        <plasmid evidence="2">Drgb1</plasmid>
    </source>
</reference>
<feature type="transmembrane region" description="Helical" evidence="1">
    <location>
        <begin position="100"/>
        <end position="121"/>
    </location>
</feature>
<protein>
    <submittedName>
        <fullName evidence="2">Microcin-A immunity protein</fullName>
    </submittedName>
</protein>
<keyword evidence="2" id="KW-0614">Plasmid</keyword>
<dbReference type="AlphaFoldDB" id="A0A0K0MQ46"/>
<feature type="transmembrane region" description="Helical" evidence="1">
    <location>
        <begin position="59"/>
        <end position="79"/>
    </location>
</feature>
<feature type="transmembrane region" description="Helical" evidence="1">
    <location>
        <begin position="12"/>
        <end position="39"/>
    </location>
</feature>
<accession>A0A0K0MQ46</accession>
<dbReference type="GO" id="GO:0015643">
    <property type="term" value="F:toxic substance binding"/>
    <property type="evidence" value="ECO:0007669"/>
    <property type="project" value="InterPro"/>
</dbReference>
<evidence type="ECO:0000313" key="2">
    <source>
        <dbReference type="EMBL" id="AKG47562.1"/>
    </source>
</evidence>
<organism evidence="2">
    <name type="scientific">Pectobacterium carotovorum</name>
    <name type="common">Erwinia carotovora</name>
    <dbReference type="NCBI Taxonomy" id="554"/>
    <lineage>
        <taxon>Bacteria</taxon>
        <taxon>Pseudomonadati</taxon>
        <taxon>Pseudomonadota</taxon>
        <taxon>Gammaproteobacteria</taxon>
        <taxon>Enterobacterales</taxon>
        <taxon>Pectobacteriaceae</taxon>
        <taxon>Pectobacterium</taxon>
    </lineage>
</organism>
<keyword evidence="1" id="KW-0812">Transmembrane</keyword>
<reference evidence="2" key="1">
    <citation type="journal article" date="2015" name="Environ. Microbiol.">
        <title>Plasmids from the gut microbiome of cabbage root fly larvae encode SaxA that catalyses the conversion of the plant toxin 2-phenylethyl isothiocyanate.</title>
        <authorList>
            <person name="Welte C.U."/>
            <person name="de Graaf R.M."/>
            <person name="van den Bosch T.J."/>
            <person name="Op den Camp H.J."/>
            <person name="van Dam N.M."/>
            <person name="Jetten M.S."/>
        </authorList>
    </citation>
    <scope>NUCLEOTIDE SEQUENCE</scope>
    <source>
        <plasmid evidence="2">Drgb1</plasmid>
    </source>
</reference>
<name>A0A0K0MQ46_PECCA</name>
<dbReference type="InterPro" id="IPR005557">
    <property type="entry name" value="Colicin_im"/>
</dbReference>
<evidence type="ECO:0000256" key="1">
    <source>
        <dbReference type="SAM" id="Phobius"/>
    </source>
</evidence>
<geneLocation type="plasmid" evidence="2">
    <name>Drgb1</name>
</geneLocation>
<sequence length="177" mass="20373">MLDFKINAKVALFVIVSVGAIPLAAIWLNVIPKMTIININNWMSNLPVIYSDSFPDKSYLSALYCKIAPFFSVLYYILVWNSIKLKKDTFKLYNSGAKTLIFGHFSAILIISTFVYVNYYLNYNTSTGNRKISSISAFEFTSFLYYYAIFISVFITSCIAINIFLFLPVKYKKQRWG</sequence>
<proteinExistence type="predicted"/>
<keyword evidence="1" id="KW-0472">Membrane</keyword>
<dbReference type="EMBL" id="KP942676">
    <property type="protein sequence ID" value="AKG47562.1"/>
    <property type="molecule type" value="Genomic_DNA"/>
</dbReference>
<gene>
    <name evidence="2" type="primary">cai</name>
    <name evidence="2" type="ORF">pA_00122</name>
</gene>
<dbReference type="RefSeq" id="WP_181374715.1">
    <property type="nucleotide sequence ID" value="NZ_KP942676.1"/>
</dbReference>
<feature type="transmembrane region" description="Helical" evidence="1">
    <location>
        <begin position="144"/>
        <end position="167"/>
    </location>
</feature>